<dbReference type="EMBL" id="HACA01025864">
    <property type="protein sequence ID" value="CDW43225.1"/>
    <property type="molecule type" value="Transcribed_RNA"/>
</dbReference>
<evidence type="ECO:0000313" key="1">
    <source>
        <dbReference type="EMBL" id="CDW43225.1"/>
    </source>
</evidence>
<dbReference type="AlphaFoldDB" id="A0A0K2UYR0"/>
<proteinExistence type="predicted"/>
<name>A0A0K2UYR0_LEPSM</name>
<reference evidence="1" key="1">
    <citation type="submission" date="2014-05" db="EMBL/GenBank/DDBJ databases">
        <authorList>
            <person name="Chronopoulou M."/>
        </authorList>
    </citation>
    <scope>NUCLEOTIDE SEQUENCE</scope>
    <source>
        <tissue evidence="1">Whole organism</tissue>
    </source>
</reference>
<accession>A0A0K2UYR0</accession>
<sequence length="89" mass="10290">MLFTTLRMKSNSAKCTFNGLCSQRCSDPYNLEGHIHNHFNHIFHSHVISPKGLESSPCIRLLENPGNFLTIMTTRRLYSEDISRIFYIS</sequence>
<organism evidence="1">
    <name type="scientific">Lepeophtheirus salmonis</name>
    <name type="common">Salmon louse</name>
    <name type="synonym">Caligus salmonis</name>
    <dbReference type="NCBI Taxonomy" id="72036"/>
    <lineage>
        <taxon>Eukaryota</taxon>
        <taxon>Metazoa</taxon>
        <taxon>Ecdysozoa</taxon>
        <taxon>Arthropoda</taxon>
        <taxon>Crustacea</taxon>
        <taxon>Multicrustacea</taxon>
        <taxon>Hexanauplia</taxon>
        <taxon>Copepoda</taxon>
        <taxon>Siphonostomatoida</taxon>
        <taxon>Caligidae</taxon>
        <taxon>Lepeophtheirus</taxon>
    </lineage>
</organism>
<protein>
    <submittedName>
        <fullName evidence="1">Uncharacterized protein</fullName>
    </submittedName>
</protein>